<gene>
    <name evidence="3" type="ORF">CW354_08695</name>
</gene>
<evidence type="ECO:0000313" key="4">
    <source>
        <dbReference type="Proteomes" id="UP000239504"/>
    </source>
</evidence>
<evidence type="ECO:0000313" key="3">
    <source>
        <dbReference type="EMBL" id="PQA88365.1"/>
    </source>
</evidence>
<keyword evidence="4" id="KW-1185">Reference proteome</keyword>
<comment type="caution">
    <text evidence="3">The sequence shown here is derived from an EMBL/GenBank/DDBJ whole genome shotgun (WGS) entry which is preliminary data.</text>
</comment>
<dbReference type="RefSeq" id="WP_104829609.1">
    <property type="nucleotide sequence ID" value="NZ_PJCH01000005.1"/>
</dbReference>
<feature type="compositionally biased region" description="Basic and acidic residues" evidence="1">
    <location>
        <begin position="61"/>
        <end position="75"/>
    </location>
</feature>
<accession>A0A2S7K768</accession>
<proteinExistence type="predicted"/>
<keyword evidence="2" id="KW-0812">Transmembrane</keyword>
<dbReference type="AlphaFoldDB" id="A0A2S7K768"/>
<feature type="region of interest" description="Disordered" evidence="1">
    <location>
        <begin position="56"/>
        <end position="75"/>
    </location>
</feature>
<feature type="transmembrane region" description="Helical" evidence="2">
    <location>
        <begin position="6"/>
        <end position="21"/>
    </location>
</feature>
<reference evidence="3 4" key="1">
    <citation type="submission" date="2017-12" db="EMBL/GenBank/DDBJ databases">
        <authorList>
            <person name="Hurst M.R.H."/>
        </authorList>
    </citation>
    <scope>NUCLEOTIDE SEQUENCE [LARGE SCALE GENOMIC DNA]</scope>
    <source>
        <strain evidence="3 4">SY-3-19</strain>
    </source>
</reference>
<dbReference type="Proteomes" id="UP000239504">
    <property type="component" value="Unassembled WGS sequence"/>
</dbReference>
<keyword evidence="2" id="KW-0472">Membrane</keyword>
<keyword evidence="2" id="KW-1133">Transmembrane helix</keyword>
<protein>
    <submittedName>
        <fullName evidence="3">Uncharacterized protein</fullName>
    </submittedName>
</protein>
<organism evidence="3 4">
    <name type="scientific">Hyphococcus luteus</name>
    <dbReference type="NCBI Taxonomy" id="2058213"/>
    <lineage>
        <taxon>Bacteria</taxon>
        <taxon>Pseudomonadati</taxon>
        <taxon>Pseudomonadota</taxon>
        <taxon>Alphaproteobacteria</taxon>
        <taxon>Parvularculales</taxon>
        <taxon>Parvularculaceae</taxon>
        <taxon>Hyphococcus</taxon>
    </lineage>
</organism>
<evidence type="ECO:0000256" key="2">
    <source>
        <dbReference type="SAM" id="Phobius"/>
    </source>
</evidence>
<dbReference type="EMBL" id="PJCH01000005">
    <property type="protein sequence ID" value="PQA88365.1"/>
    <property type="molecule type" value="Genomic_DNA"/>
</dbReference>
<sequence length="112" mass="13219">MDTIEFILILAVFAVVLHWYLKNARAKSDGLLGLLALKDDPEIDARPRRKAYRLKPRARTRAADLRDSRTEDAAPKTYRTLDEGERMRRRYRRQDEARYRVKDKAARYKPGD</sequence>
<name>A0A2S7K768_9PROT</name>
<evidence type="ECO:0000256" key="1">
    <source>
        <dbReference type="SAM" id="MobiDB-lite"/>
    </source>
</evidence>